<dbReference type="InterPro" id="IPR000740">
    <property type="entry name" value="GrpE"/>
</dbReference>
<comment type="subunit">
    <text evidence="4">Homodimer.</text>
</comment>
<comment type="function">
    <text evidence="4 5">Participates actively in the response to hyperosmotic and heat shock by preventing the aggregation of stress-denatured proteins, in association with DnaK and GrpE. It is the nucleotide exchange factor for DnaK and may function as a thermosensor. Unfolded proteins bind initially to DnaJ; upon interaction with the DnaJ-bound protein, DnaK hydrolyzes its bound ATP, resulting in the formation of a stable complex. GrpE releases ADP from DnaK; ATP binding to DnaK triggers the release of the substrate protein, thus completing the reaction cycle. Several rounds of ATP-dependent interactions between DnaJ, DnaK and GrpE are required for fully efficient folding.</text>
</comment>
<dbReference type="CDD" id="cd00446">
    <property type="entry name" value="GrpE"/>
    <property type="match status" value="1"/>
</dbReference>
<accession>A0ABU7LRX1</accession>
<dbReference type="PROSITE" id="PS01071">
    <property type="entry name" value="GRPE"/>
    <property type="match status" value="1"/>
</dbReference>
<evidence type="ECO:0000313" key="10">
    <source>
        <dbReference type="Proteomes" id="UP001354971"/>
    </source>
</evidence>
<evidence type="ECO:0000256" key="2">
    <source>
        <dbReference type="ARBA" id="ARBA00023016"/>
    </source>
</evidence>
<dbReference type="HAMAP" id="MF_01151">
    <property type="entry name" value="GrpE"/>
    <property type="match status" value="1"/>
</dbReference>
<dbReference type="RefSeq" id="WP_330199323.1">
    <property type="nucleotide sequence ID" value="NZ_JAZDRP010000005.1"/>
</dbReference>
<comment type="subcellular location">
    <subcellularLocation>
        <location evidence="4">Cytoplasm</location>
    </subcellularLocation>
</comment>
<evidence type="ECO:0000256" key="1">
    <source>
        <dbReference type="ARBA" id="ARBA00009054"/>
    </source>
</evidence>
<protein>
    <recommendedName>
        <fullName evidence="4 5">Protein GrpE</fullName>
    </recommendedName>
    <alternativeName>
        <fullName evidence="4">HSP-70 cofactor</fullName>
    </alternativeName>
</protein>
<keyword evidence="10" id="KW-1185">Reference proteome</keyword>
<dbReference type="Proteomes" id="UP001354971">
    <property type="component" value="Unassembled WGS sequence"/>
</dbReference>
<evidence type="ECO:0000256" key="5">
    <source>
        <dbReference type="RuleBase" id="RU000639"/>
    </source>
</evidence>
<feature type="coiled-coil region" evidence="7">
    <location>
        <begin position="14"/>
        <end position="82"/>
    </location>
</feature>
<name>A0ABU7LRX1_9PROT</name>
<dbReference type="NCBIfam" id="NF010739">
    <property type="entry name" value="PRK14141.1"/>
    <property type="match status" value="1"/>
</dbReference>
<dbReference type="EMBL" id="JAZDRP010000005">
    <property type="protein sequence ID" value="MEE2526661.1"/>
    <property type="molecule type" value="Genomic_DNA"/>
</dbReference>
<dbReference type="InterPro" id="IPR013805">
    <property type="entry name" value="GrpE_CC"/>
</dbReference>
<dbReference type="Gene3D" id="3.90.20.20">
    <property type="match status" value="1"/>
</dbReference>
<evidence type="ECO:0000256" key="4">
    <source>
        <dbReference type="HAMAP-Rule" id="MF_01151"/>
    </source>
</evidence>
<organism evidence="9 10">
    <name type="scientific">Hyphobacterium lacteum</name>
    <dbReference type="NCBI Taxonomy" id="3116575"/>
    <lineage>
        <taxon>Bacteria</taxon>
        <taxon>Pseudomonadati</taxon>
        <taxon>Pseudomonadota</taxon>
        <taxon>Alphaproteobacteria</taxon>
        <taxon>Maricaulales</taxon>
        <taxon>Maricaulaceae</taxon>
        <taxon>Hyphobacterium</taxon>
    </lineage>
</organism>
<comment type="caution">
    <text evidence="9">The sequence shown here is derived from an EMBL/GenBank/DDBJ whole genome shotgun (WGS) entry which is preliminary data.</text>
</comment>
<sequence>MAEDKDDMPIEDRIEEIEAAEKAALEEAEAAIAEAGDPSPEDAVRALQAELEDTRDKLMRTAAEIQNTRRRAEKDVKDAREYAISRFAGDVLNVADNLSRALQAAQAEAMEGAAKTLVDGVELTEKSLLSTLERHGVKKIDPQPGEAFDPNRHQATAQIPSDQPAGRIAASFAPGYVIGERILRAAMVAVSAGGAAADEAPDTSEPGSGVDVKA</sequence>
<keyword evidence="4" id="KW-0963">Cytoplasm</keyword>
<evidence type="ECO:0000256" key="7">
    <source>
        <dbReference type="SAM" id="Coils"/>
    </source>
</evidence>
<keyword evidence="3 4" id="KW-0143">Chaperone</keyword>
<gene>
    <name evidence="4 9" type="primary">grpE</name>
    <name evidence="9" type="ORF">V0U79_09800</name>
</gene>
<dbReference type="PANTHER" id="PTHR21237">
    <property type="entry name" value="GRPE PROTEIN"/>
    <property type="match status" value="1"/>
</dbReference>
<feature type="region of interest" description="Disordered" evidence="8">
    <location>
        <begin position="193"/>
        <end position="214"/>
    </location>
</feature>
<keyword evidence="2 4" id="KW-0346">Stress response</keyword>
<proteinExistence type="inferred from homology"/>
<keyword evidence="7" id="KW-0175">Coiled coil</keyword>
<comment type="similarity">
    <text evidence="1 4 6">Belongs to the GrpE family.</text>
</comment>
<evidence type="ECO:0000256" key="8">
    <source>
        <dbReference type="SAM" id="MobiDB-lite"/>
    </source>
</evidence>
<reference evidence="9 10" key="1">
    <citation type="submission" date="2024-01" db="EMBL/GenBank/DDBJ databases">
        <title>Hyphobacterium bacterium isolated from marine sediment.</title>
        <authorList>
            <person name="Zhao S."/>
        </authorList>
    </citation>
    <scope>NUCLEOTIDE SEQUENCE [LARGE SCALE GENOMIC DNA]</scope>
    <source>
        <strain evidence="10">HN65</strain>
    </source>
</reference>
<dbReference type="PRINTS" id="PR00773">
    <property type="entry name" value="GRPEPROTEIN"/>
</dbReference>
<dbReference type="Gene3D" id="2.30.22.10">
    <property type="entry name" value="Head domain of nucleotide exchange factor GrpE"/>
    <property type="match status" value="1"/>
</dbReference>
<evidence type="ECO:0000256" key="3">
    <source>
        <dbReference type="ARBA" id="ARBA00023186"/>
    </source>
</evidence>
<dbReference type="PANTHER" id="PTHR21237:SF23">
    <property type="entry name" value="GRPE PROTEIN HOMOLOG, MITOCHONDRIAL"/>
    <property type="match status" value="1"/>
</dbReference>
<evidence type="ECO:0000313" key="9">
    <source>
        <dbReference type="EMBL" id="MEE2526661.1"/>
    </source>
</evidence>
<dbReference type="SUPFAM" id="SSF51064">
    <property type="entry name" value="Head domain of nucleotide exchange factor GrpE"/>
    <property type="match status" value="1"/>
</dbReference>
<evidence type="ECO:0000256" key="6">
    <source>
        <dbReference type="RuleBase" id="RU004478"/>
    </source>
</evidence>
<dbReference type="Pfam" id="PF01025">
    <property type="entry name" value="GrpE"/>
    <property type="match status" value="1"/>
</dbReference>
<dbReference type="InterPro" id="IPR009012">
    <property type="entry name" value="GrpE_head"/>
</dbReference>
<dbReference type="SUPFAM" id="SSF58014">
    <property type="entry name" value="Coiled-coil domain of nucleotide exchange factor GrpE"/>
    <property type="match status" value="1"/>
</dbReference>